<dbReference type="Pfam" id="PF02735">
    <property type="entry name" value="Ku"/>
    <property type="match status" value="1"/>
</dbReference>
<dbReference type="PANTHER" id="PTHR12604">
    <property type="entry name" value="KU AUTOANTIGEN DNA HELICASE"/>
    <property type="match status" value="1"/>
</dbReference>
<evidence type="ECO:0000259" key="12">
    <source>
        <dbReference type="SMART" id="SM00559"/>
    </source>
</evidence>
<keyword evidence="9" id="KW-0233">DNA recombination</keyword>
<dbReference type="CDD" id="cd00873">
    <property type="entry name" value="KU80"/>
    <property type="match status" value="1"/>
</dbReference>
<dbReference type="GO" id="GO:0042162">
    <property type="term" value="F:telomeric DNA binding"/>
    <property type="evidence" value="ECO:0007669"/>
    <property type="project" value="InterPro"/>
</dbReference>
<keyword evidence="8" id="KW-0238">DNA-binding</keyword>
<dbReference type="SUPFAM" id="SSF53300">
    <property type="entry name" value="vWA-like"/>
    <property type="match status" value="1"/>
</dbReference>
<comment type="caution">
    <text evidence="13">The sequence shown here is derived from an EMBL/GenBank/DDBJ whole genome shotgun (WGS) entry which is preliminary data.</text>
</comment>
<dbReference type="GO" id="GO:0043564">
    <property type="term" value="C:Ku70:Ku80 complex"/>
    <property type="evidence" value="ECO:0007669"/>
    <property type="project" value="InterPro"/>
</dbReference>
<name>A0AAD5H4J1_9CHLO</name>
<accession>A0AAD5H4J1</accession>
<dbReference type="GO" id="GO:0016787">
    <property type="term" value="F:hydrolase activity"/>
    <property type="evidence" value="ECO:0007669"/>
    <property type="project" value="UniProtKB-KW"/>
</dbReference>
<sequence>MPSLFQGQEIVLLLDVGPRMHPHLPFAARALADLLTSKMWYRPRDEVALVLYGSSTTRNAVHEEMAAAGEEGQYEGIEEAHPMGPPDGEYLRTLHEAQPGNGRADWFDALAVAAATLKARGHTTAEKSIVVLSNFCERVEAEGEDVSDLAAMRDSSVIQPILAEDDAYDVDRSHNLNLLAAMCTEVKMSGKTKQEKFPGPATETEAQAEQGMVPGALGGVDRGRKFKYVDEEMDQDEEVPAEDVISAYKYGANIVPVPENEKEEYAFPREKGVMLVGFVDAEGEAALPRHYYMTDTRVLLADKAKEASGVAFAALVQAMLNQGQHAVLRLVRTARERPQLCVAVPVAASGAAPAHLLLNVLPFMEDFRDYKFPSFTKKAWAPSEEQLEAARGLVQAMSLGPPHEQLVPESTPYPQVHRLYYELGRRFVSGGEEPLQDEDPLFERVFNPRWDAMPGAEAAAEVAREAFPMGQAAKASRRSRRLIGSDAPLADFEALLLDAGPEEACAALAEVIPELVMGSMGESKFDQARYELLTGWAAELIERLREVLKDDPVKKPFWRKLENRGVQPIDRTEVEASQVEPEAASLFFSQRQFTD</sequence>
<dbReference type="GO" id="GO:0005524">
    <property type="term" value="F:ATP binding"/>
    <property type="evidence" value="ECO:0007669"/>
    <property type="project" value="UniProtKB-KW"/>
</dbReference>
<dbReference type="Pfam" id="PF03731">
    <property type="entry name" value="Ku_N"/>
    <property type="match status" value="1"/>
</dbReference>
<dbReference type="Proteomes" id="UP001205105">
    <property type="component" value="Unassembled WGS sequence"/>
</dbReference>
<dbReference type="SUPFAM" id="SSF100939">
    <property type="entry name" value="SPOC domain-like"/>
    <property type="match status" value="1"/>
</dbReference>
<comment type="subcellular location">
    <subcellularLocation>
        <location evidence="1">Nucleus</location>
    </subcellularLocation>
</comment>
<keyword evidence="5" id="KW-0378">Hydrolase</keyword>
<dbReference type="InterPro" id="IPR036494">
    <property type="entry name" value="Ku_C_sf"/>
</dbReference>
<evidence type="ECO:0000256" key="2">
    <source>
        <dbReference type="ARBA" id="ARBA00007726"/>
    </source>
</evidence>
<evidence type="ECO:0000256" key="6">
    <source>
        <dbReference type="ARBA" id="ARBA00022806"/>
    </source>
</evidence>
<evidence type="ECO:0000313" key="13">
    <source>
        <dbReference type="EMBL" id="KAI7840633.1"/>
    </source>
</evidence>
<evidence type="ECO:0000256" key="11">
    <source>
        <dbReference type="ARBA" id="ARBA00023242"/>
    </source>
</evidence>
<dbReference type="Gene3D" id="2.40.290.10">
    <property type="match status" value="1"/>
</dbReference>
<dbReference type="EMBL" id="JADXDR010000077">
    <property type="protein sequence ID" value="KAI7840633.1"/>
    <property type="molecule type" value="Genomic_DNA"/>
</dbReference>
<evidence type="ECO:0000256" key="5">
    <source>
        <dbReference type="ARBA" id="ARBA00022801"/>
    </source>
</evidence>
<keyword evidence="4" id="KW-0227">DNA damage</keyword>
<evidence type="ECO:0000256" key="1">
    <source>
        <dbReference type="ARBA" id="ARBA00004123"/>
    </source>
</evidence>
<evidence type="ECO:0000256" key="4">
    <source>
        <dbReference type="ARBA" id="ARBA00022763"/>
    </source>
</evidence>
<keyword evidence="6" id="KW-0347">Helicase</keyword>
<keyword evidence="11" id="KW-0539">Nucleus</keyword>
<dbReference type="InterPro" id="IPR006164">
    <property type="entry name" value="DNA_bd_Ku70/Ku80"/>
</dbReference>
<dbReference type="PANTHER" id="PTHR12604:SF4">
    <property type="entry name" value="X-RAY REPAIR CROSS-COMPLEMENTING PROTEIN 5"/>
    <property type="match status" value="1"/>
</dbReference>
<keyword evidence="14" id="KW-1185">Reference proteome</keyword>
<evidence type="ECO:0000313" key="14">
    <source>
        <dbReference type="Proteomes" id="UP001205105"/>
    </source>
</evidence>
<organism evidence="13 14">
    <name type="scientific">Chlorella ohadii</name>
    <dbReference type="NCBI Taxonomy" id="2649997"/>
    <lineage>
        <taxon>Eukaryota</taxon>
        <taxon>Viridiplantae</taxon>
        <taxon>Chlorophyta</taxon>
        <taxon>core chlorophytes</taxon>
        <taxon>Trebouxiophyceae</taxon>
        <taxon>Chlorellales</taxon>
        <taxon>Chlorellaceae</taxon>
        <taxon>Chlorella clade</taxon>
        <taxon>Chlorella</taxon>
    </lineage>
</organism>
<dbReference type="InterPro" id="IPR016194">
    <property type="entry name" value="SPOC-like_C_dom_sf"/>
</dbReference>
<dbReference type="InterPro" id="IPR005161">
    <property type="entry name" value="Ku_N"/>
</dbReference>
<dbReference type="GO" id="GO:0006310">
    <property type="term" value="P:DNA recombination"/>
    <property type="evidence" value="ECO:0007669"/>
    <property type="project" value="UniProtKB-KW"/>
</dbReference>
<dbReference type="GO" id="GO:0006303">
    <property type="term" value="P:double-strand break repair via nonhomologous end joining"/>
    <property type="evidence" value="ECO:0007669"/>
    <property type="project" value="InterPro"/>
</dbReference>
<evidence type="ECO:0000256" key="3">
    <source>
        <dbReference type="ARBA" id="ARBA00022741"/>
    </source>
</evidence>
<protein>
    <recommendedName>
        <fullName evidence="12">Ku domain-containing protein</fullName>
    </recommendedName>
</protein>
<dbReference type="Gene3D" id="1.10.1600.10">
    <property type="match status" value="1"/>
</dbReference>
<evidence type="ECO:0000256" key="9">
    <source>
        <dbReference type="ARBA" id="ARBA00023172"/>
    </source>
</evidence>
<dbReference type="GO" id="GO:0003684">
    <property type="term" value="F:damaged DNA binding"/>
    <property type="evidence" value="ECO:0007669"/>
    <property type="project" value="InterPro"/>
</dbReference>
<proteinExistence type="inferred from homology"/>
<dbReference type="SMART" id="SM00559">
    <property type="entry name" value="Ku78"/>
    <property type="match status" value="1"/>
</dbReference>
<reference evidence="13" key="1">
    <citation type="submission" date="2020-11" db="EMBL/GenBank/DDBJ databases">
        <title>Chlorella ohadii genome sequencing and assembly.</title>
        <authorList>
            <person name="Murik O."/>
            <person name="Treves H."/>
            <person name="Kedem I."/>
            <person name="Shotland Y."/>
            <person name="Kaplan A."/>
        </authorList>
    </citation>
    <scope>NUCLEOTIDE SEQUENCE</scope>
    <source>
        <strain evidence="13">1</strain>
    </source>
</reference>
<feature type="domain" description="Ku" evidence="12">
    <location>
        <begin position="236"/>
        <end position="378"/>
    </location>
</feature>
<dbReference type="GO" id="GO:0003690">
    <property type="term" value="F:double-stranded DNA binding"/>
    <property type="evidence" value="ECO:0007669"/>
    <property type="project" value="TreeGrafter"/>
</dbReference>
<keyword evidence="3" id="KW-0547">Nucleotide-binding</keyword>
<dbReference type="GO" id="GO:0004386">
    <property type="term" value="F:helicase activity"/>
    <property type="evidence" value="ECO:0007669"/>
    <property type="project" value="UniProtKB-KW"/>
</dbReference>
<dbReference type="Gene3D" id="3.40.50.410">
    <property type="entry name" value="von Willebrand factor, type A domain"/>
    <property type="match status" value="1"/>
</dbReference>
<dbReference type="InterPro" id="IPR036465">
    <property type="entry name" value="vWFA_dom_sf"/>
</dbReference>
<dbReference type="SUPFAM" id="SSF101420">
    <property type="entry name" value="C-terminal domain of Ku80"/>
    <property type="match status" value="1"/>
</dbReference>
<dbReference type="InterPro" id="IPR024193">
    <property type="entry name" value="Ku80"/>
</dbReference>
<keyword evidence="7" id="KW-0067">ATP-binding</keyword>
<evidence type="ECO:0000256" key="10">
    <source>
        <dbReference type="ARBA" id="ARBA00023204"/>
    </source>
</evidence>
<dbReference type="AlphaFoldDB" id="A0AAD5H4J1"/>
<keyword evidence="10" id="KW-0234">DNA repair</keyword>
<evidence type="ECO:0000256" key="8">
    <source>
        <dbReference type="ARBA" id="ARBA00023125"/>
    </source>
</evidence>
<evidence type="ECO:0000256" key="7">
    <source>
        <dbReference type="ARBA" id="ARBA00022840"/>
    </source>
</evidence>
<gene>
    <name evidence="13" type="ORF">COHA_005655</name>
</gene>
<dbReference type="GO" id="GO:0000723">
    <property type="term" value="P:telomere maintenance"/>
    <property type="evidence" value="ECO:0007669"/>
    <property type="project" value="InterPro"/>
</dbReference>
<comment type="similarity">
    <text evidence="2">Belongs to the ku80 family.</text>
</comment>